<dbReference type="Pfam" id="PF00989">
    <property type="entry name" value="PAS"/>
    <property type="match status" value="1"/>
</dbReference>
<dbReference type="Gene3D" id="3.30.450.20">
    <property type="entry name" value="PAS domain"/>
    <property type="match status" value="2"/>
</dbReference>
<feature type="region of interest" description="Disordered" evidence="17">
    <location>
        <begin position="445"/>
        <end position="464"/>
    </location>
</feature>
<sequence>MAGAGLLAALPVPVYTTDPEGHLTFFNDAAAELWGHRPEIGSSRWCGSWRLFRPDGEPLAHEDCPMAVTLREGRPVRGLEAVAERPDGTRVPFRPYPSLLRDADGRVTGAINLLVDLTEQRQGVIASERLAAIVSSSDDAIISKTLSSEITSWNAGATRIFGYEPEEMIGQSILRLIPPDLQHEEAEILSRLRRGERIDHYDTVRVTKDGRRIDVSLTVSPVRDGAGVIVGASKVARDVSDRKRHEEMQRLLFDELNHRVKNTLATIQSIASLSLRRSASPREFVRSFNGRVQALAKAHDLLVQGKMRCAYLHDLVREQVTLGSADASRISLAGPVVKLDARSAVQLALVLHELATNAHKYGALSVASGHLAIGWQLQAGATPHLGLDWTETGVPGVGAPTRRGFGSTLIERSLEALEGQAAIRYGADGLVCEIRMPLAELDERAPGDEEWSRGATDKGAGLSQRRTAELQGTRVLIVEDEPLVAIDMEEQLSACGAAIVGPAASADQALQIIAESSFDVALLDGNLGGHGVDEIAAALTRRNIPFAFATGYGAEGLPRSFQQVRVLAKPFSEEQLISMVLILLEERQGPLRVVSG</sequence>
<dbReference type="Proteomes" id="UP000019666">
    <property type="component" value="Unassembled WGS sequence"/>
</dbReference>
<dbReference type="EMBL" id="AOSK01000075">
    <property type="protein sequence ID" value="EYD75519.1"/>
    <property type="molecule type" value="Genomic_DNA"/>
</dbReference>
<evidence type="ECO:0000256" key="12">
    <source>
        <dbReference type="ARBA" id="ARBA00022840"/>
    </source>
</evidence>
<comment type="catalytic activity">
    <reaction evidence="1">
        <text>ATP + protein L-histidine = ADP + protein N-phospho-L-histidine.</text>
        <dbReference type="EC" id="2.7.13.3"/>
    </reaction>
</comment>
<dbReference type="STRING" id="442562.Rumeso_02865"/>
<evidence type="ECO:0000256" key="2">
    <source>
        <dbReference type="ARBA" id="ARBA00012438"/>
    </source>
</evidence>
<dbReference type="GO" id="GO:0009881">
    <property type="term" value="F:photoreceptor activity"/>
    <property type="evidence" value="ECO:0007669"/>
    <property type="project" value="UniProtKB-KW"/>
</dbReference>
<dbReference type="PROSITE" id="PS50110">
    <property type="entry name" value="RESPONSE_REGULATORY"/>
    <property type="match status" value="1"/>
</dbReference>
<dbReference type="GO" id="GO:0005524">
    <property type="term" value="F:ATP binding"/>
    <property type="evidence" value="ECO:0007669"/>
    <property type="project" value="UniProtKB-KW"/>
</dbReference>
<dbReference type="Gene3D" id="3.30.565.10">
    <property type="entry name" value="Histidine kinase-like ATPase, C-terminal domain"/>
    <property type="match status" value="1"/>
</dbReference>
<dbReference type="SMART" id="SM00911">
    <property type="entry name" value="HWE_HK"/>
    <property type="match status" value="1"/>
</dbReference>
<feature type="domain" description="PAS" evidence="19">
    <location>
        <begin position="126"/>
        <end position="196"/>
    </location>
</feature>
<evidence type="ECO:0000256" key="9">
    <source>
        <dbReference type="ARBA" id="ARBA00022737"/>
    </source>
</evidence>
<evidence type="ECO:0000256" key="6">
    <source>
        <dbReference type="ARBA" id="ARBA00022630"/>
    </source>
</evidence>
<evidence type="ECO:0000256" key="8">
    <source>
        <dbReference type="ARBA" id="ARBA00022679"/>
    </source>
</evidence>
<dbReference type="SUPFAM" id="SSF52172">
    <property type="entry name" value="CheY-like"/>
    <property type="match status" value="1"/>
</dbReference>
<keyword evidence="15" id="KW-0675">Receptor</keyword>
<dbReference type="InterPro" id="IPR013656">
    <property type="entry name" value="PAS_4"/>
</dbReference>
<dbReference type="GO" id="GO:0000160">
    <property type="term" value="P:phosphorelay signal transduction system"/>
    <property type="evidence" value="ECO:0007669"/>
    <property type="project" value="InterPro"/>
</dbReference>
<evidence type="ECO:0000256" key="5">
    <source>
        <dbReference type="ARBA" id="ARBA00022606"/>
    </source>
</evidence>
<dbReference type="InterPro" id="IPR001610">
    <property type="entry name" value="PAC"/>
</dbReference>
<dbReference type="PATRIC" id="fig|442562.3.peg.2819"/>
<dbReference type="Pfam" id="PF08448">
    <property type="entry name" value="PAS_4"/>
    <property type="match status" value="1"/>
</dbReference>
<evidence type="ECO:0000256" key="15">
    <source>
        <dbReference type="ARBA" id="ARBA00023170"/>
    </source>
</evidence>
<dbReference type="Pfam" id="PF00072">
    <property type="entry name" value="Response_reg"/>
    <property type="match status" value="1"/>
</dbReference>
<evidence type="ECO:0000256" key="17">
    <source>
        <dbReference type="SAM" id="MobiDB-lite"/>
    </source>
</evidence>
<dbReference type="Gene3D" id="3.40.50.2300">
    <property type="match status" value="1"/>
</dbReference>
<feature type="domain" description="PAC" evidence="20">
    <location>
        <begin position="199"/>
        <end position="251"/>
    </location>
</feature>
<evidence type="ECO:0000256" key="16">
    <source>
        <dbReference type="PROSITE-ProRule" id="PRU00169"/>
    </source>
</evidence>
<evidence type="ECO:0000256" key="14">
    <source>
        <dbReference type="ARBA" id="ARBA00023026"/>
    </source>
</evidence>
<evidence type="ECO:0000259" key="19">
    <source>
        <dbReference type="PROSITE" id="PS50112"/>
    </source>
</evidence>
<keyword evidence="10" id="KW-0547">Nucleotide-binding</keyword>
<feature type="domain" description="Response regulatory" evidence="18">
    <location>
        <begin position="474"/>
        <end position="584"/>
    </location>
</feature>
<gene>
    <name evidence="21" type="ORF">Rumeso_02865</name>
</gene>
<dbReference type="InterPro" id="IPR011006">
    <property type="entry name" value="CheY-like_superfamily"/>
</dbReference>
<dbReference type="InterPro" id="IPR036890">
    <property type="entry name" value="HATPase_C_sf"/>
</dbReference>
<dbReference type="OrthoDB" id="9816309at2"/>
<keyword evidence="7" id="KW-0288">FMN</keyword>
<reference evidence="21 22" key="1">
    <citation type="submission" date="2013-02" db="EMBL/GenBank/DDBJ databases">
        <authorList>
            <person name="Fiebig A."/>
            <person name="Goeker M."/>
            <person name="Klenk H.-P.P."/>
        </authorList>
    </citation>
    <scope>NUCLEOTIDE SEQUENCE [LARGE SCALE GENOMIC DNA]</scope>
    <source>
        <strain evidence="21 22">DSM 19309</strain>
    </source>
</reference>
<keyword evidence="6" id="KW-0285">Flavoprotein</keyword>
<dbReference type="PANTHER" id="PTHR41523:SF8">
    <property type="entry name" value="ETHYLENE RESPONSE SENSOR PROTEIN"/>
    <property type="match status" value="1"/>
</dbReference>
<dbReference type="SMART" id="SM00091">
    <property type="entry name" value="PAS"/>
    <property type="match status" value="2"/>
</dbReference>
<dbReference type="SMART" id="SM00448">
    <property type="entry name" value="REC"/>
    <property type="match status" value="1"/>
</dbReference>
<dbReference type="NCBIfam" id="TIGR00229">
    <property type="entry name" value="sensory_box"/>
    <property type="match status" value="2"/>
</dbReference>
<keyword evidence="8" id="KW-0808">Transferase</keyword>
<organism evidence="21 22">
    <name type="scientific">Rubellimicrobium mesophilum DSM 19309</name>
    <dbReference type="NCBI Taxonomy" id="442562"/>
    <lineage>
        <taxon>Bacteria</taxon>
        <taxon>Pseudomonadati</taxon>
        <taxon>Pseudomonadota</taxon>
        <taxon>Alphaproteobacteria</taxon>
        <taxon>Rhodobacterales</taxon>
        <taxon>Roseobacteraceae</taxon>
        <taxon>Rubellimicrobium</taxon>
    </lineage>
</organism>
<keyword evidence="14" id="KW-0843">Virulence</keyword>
<dbReference type="PROSITE" id="PS50112">
    <property type="entry name" value="PAS"/>
    <property type="match status" value="2"/>
</dbReference>
<dbReference type="InterPro" id="IPR000700">
    <property type="entry name" value="PAS-assoc_C"/>
</dbReference>
<dbReference type="AlphaFoldDB" id="A0A017HP25"/>
<dbReference type="PROSITE" id="PS50113">
    <property type="entry name" value="PAC"/>
    <property type="match status" value="2"/>
</dbReference>
<dbReference type="PANTHER" id="PTHR41523">
    <property type="entry name" value="TWO-COMPONENT SYSTEM SENSOR PROTEIN"/>
    <property type="match status" value="1"/>
</dbReference>
<evidence type="ECO:0000256" key="3">
    <source>
        <dbReference type="ARBA" id="ARBA00022543"/>
    </source>
</evidence>
<dbReference type="HOGENOM" id="CLU_000445_114_57_5"/>
<dbReference type="InterPro" id="IPR011102">
    <property type="entry name" value="Sig_transdc_His_kinase_HWE"/>
</dbReference>
<dbReference type="SUPFAM" id="SSF55785">
    <property type="entry name" value="PYP-like sensor domain (PAS domain)"/>
    <property type="match status" value="2"/>
</dbReference>
<evidence type="ECO:0000259" key="20">
    <source>
        <dbReference type="PROSITE" id="PS50113"/>
    </source>
</evidence>
<dbReference type="Pfam" id="PF07536">
    <property type="entry name" value="HWE_HK"/>
    <property type="match status" value="1"/>
</dbReference>
<evidence type="ECO:0000256" key="4">
    <source>
        <dbReference type="ARBA" id="ARBA00022553"/>
    </source>
</evidence>
<keyword evidence="12" id="KW-0067">ATP-binding</keyword>
<dbReference type="RefSeq" id="WP_037278201.1">
    <property type="nucleotide sequence ID" value="NZ_KK088554.1"/>
</dbReference>
<dbReference type="InterPro" id="IPR035965">
    <property type="entry name" value="PAS-like_dom_sf"/>
</dbReference>
<dbReference type="InterPro" id="IPR001789">
    <property type="entry name" value="Sig_transdc_resp-reg_receiver"/>
</dbReference>
<keyword evidence="4 16" id="KW-0597">Phosphoprotein</keyword>
<keyword evidence="13" id="KW-0157">Chromophore</keyword>
<evidence type="ECO:0000256" key="13">
    <source>
        <dbReference type="ARBA" id="ARBA00022991"/>
    </source>
</evidence>
<comment type="caution">
    <text evidence="21">The sequence shown here is derived from an EMBL/GenBank/DDBJ whole genome shotgun (WGS) entry which is preliminary data.</text>
</comment>
<feature type="domain" description="PAC" evidence="20">
    <location>
        <begin position="77"/>
        <end position="129"/>
    </location>
</feature>
<evidence type="ECO:0000256" key="1">
    <source>
        <dbReference type="ARBA" id="ARBA00000085"/>
    </source>
</evidence>
<feature type="domain" description="PAS" evidence="19">
    <location>
        <begin position="6"/>
        <end position="39"/>
    </location>
</feature>
<evidence type="ECO:0000313" key="21">
    <source>
        <dbReference type="EMBL" id="EYD75519.1"/>
    </source>
</evidence>
<dbReference type="InterPro" id="IPR000014">
    <property type="entry name" value="PAS"/>
</dbReference>
<dbReference type="GO" id="GO:0006355">
    <property type="term" value="P:regulation of DNA-templated transcription"/>
    <property type="evidence" value="ECO:0007669"/>
    <property type="project" value="InterPro"/>
</dbReference>
<evidence type="ECO:0000259" key="18">
    <source>
        <dbReference type="PROSITE" id="PS50110"/>
    </source>
</evidence>
<dbReference type="EC" id="2.7.13.3" evidence="2"/>
<dbReference type="CDD" id="cd00130">
    <property type="entry name" value="PAS"/>
    <property type="match status" value="2"/>
</dbReference>
<evidence type="ECO:0000256" key="11">
    <source>
        <dbReference type="ARBA" id="ARBA00022777"/>
    </source>
</evidence>
<dbReference type="InterPro" id="IPR013767">
    <property type="entry name" value="PAS_fold"/>
</dbReference>
<dbReference type="SMART" id="SM00086">
    <property type="entry name" value="PAC"/>
    <property type="match status" value="2"/>
</dbReference>
<keyword evidence="11 21" id="KW-0418">Kinase</keyword>
<keyword evidence="5" id="KW-0716">Sensory transduction</keyword>
<feature type="modified residue" description="4-aspartylphosphate" evidence="16">
    <location>
        <position position="524"/>
    </location>
</feature>
<evidence type="ECO:0000256" key="7">
    <source>
        <dbReference type="ARBA" id="ARBA00022643"/>
    </source>
</evidence>
<feature type="compositionally biased region" description="Basic and acidic residues" evidence="17">
    <location>
        <begin position="445"/>
        <end position="456"/>
    </location>
</feature>
<keyword evidence="22" id="KW-1185">Reference proteome</keyword>
<evidence type="ECO:0000256" key="10">
    <source>
        <dbReference type="ARBA" id="ARBA00022741"/>
    </source>
</evidence>
<evidence type="ECO:0000313" key="22">
    <source>
        <dbReference type="Proteomes" id="UP000019666"/>
    </source>
</evidence>
<keyword evidence="3" id="KW-0600">Photoreceptor protein</keyword>
<keyword evidence="9" id="KW-0677">Repeat</keyword>
<accession>A0A017HP25</accession>
<proteinExistence type="predicted"/>
<dbReference type="GO" id="GO:0004673">
    <property type="term" value="F:protein histidine kinase activity"/>
    <property type="evidence" value="ECO:0007669"/>
    <property type="project" value="UniProtKB-EC"/>
</dbReference>
<name>A0A017HP25_9RHOB</name>
<protein>
    <recommendedName>
        <fullName evidence="2">histidine kinase</fullName>
        <ecNumber evidence="2">2.7.13.3</ecNumber>
    </recommendedName>
</protein>